<reference evidence="3 4" key="1">
    <citation type="journal article" date="2011" name="PLoS Pathog.">
        <title>Endophytic Life Strategies Decoded by Genome and Transcriptome Analyses of the Mutualistic Root Symbiont Piriformospora indica.</title>
        <authorList>
            <person name="Zuccaro A."/>
            <person name="Lahrmann U."/>
            <person name="Guldener U."/>
            <person name="Langen G."/>
            <person name="Pfiffi S."/>
            <person name="Biedenkopf D."/>
            <person name="Wong P."/>
            <person name="Samans B."/>
            <person name="Grimm C."/>
            <person name="Basiewicz M."/>
            <person name="Murat C."/>
            <person name="Martin F."/>
            <person name="Kogel K.H."/>
        </authorList>
    </citation>
    <scope>NUCLEOTIDE SEQUENCE [LARGE SCALE GENOMIC DNA]</scope>
    <source>
        <strain evidence="3 4">DSM 11827</strain>
    </source>
</reference>
<comment type="similarity">
    <text evidence="1">Belongs to the TMA16 family.</text>
</comment>
<dbReference type="InterPro" id="IPR038356">
    <property type="entry name" value="Tma16_sf"/>
</dbReference>
<dbReference type="eggNOG" id="ENOG502RY79">
    <property type="taxonomic scope" value="Eukaryota"/>
</dbReference>
<accession>G4TUQ2</accession>
<dbReference type="HOGENOM" id="CLU_106400_0_0_1"/>
<feature type="compositionally biased region" description="Basic and acidic residues" evidence="2">
    <location>
        <begin position="102"/>
        <end position="116"/>
    </location>
</feature>
<dbReference type="EMBL" id="CAFZ01000390">
    <property type="protein sequence ID" value="CCA75045.1"/>
    <property type="molecule type" value="Genomic_DNA"/>
</dbReference>
<name>G4TUQ2_SERID</name>
<dbReference type="InterPro" id="IPR021346">
    <property type="entry name" value="Tma16"/>
</dbReference>
<evidence type="ECO:0000256" key="1">
    <source>
        <dbReference type="ARBA" id="ARBA00034127"/>
    </source>
</evidence>
<evidence type="ECO:0000256" key="2">
    <source>
        <dbReference type="SAM" id="MobiDB-lite"/>
    </source>
</evidence>
<feature type="region of interest" description="Disordered" evidence="2">
    <location>
        <begin position="91"/>
        <end position="116"/>
    </location>
</feature>
<protein>
    <recommendedName>
        <fullName evidence="5">Translation machinery-associated protein 16</fullName>
    </recommendedName>
</protein>
<dbReference type="Pfam" id="PF11176">
    <property type="entry name" value="Tma16"/>
    <property type="match status" value="1"/>
</dbReference>
<dbReference type="InParanoid" id="G4TUQ2"/>
<evidence type="ECO:0008006" key="5">
    <source>
        <dbReference type="Google" id="ProtNLM"/>
    </source>
</evidence>
<keyword evidence="4" id="KW-1185">Reference proteome</keyword>
<dbReference type="Gene3D" id="1.20.1440.170">
    <property type="entry name" value="Translation machinery-associated protein 16-like"/>
    <property type="match status" value="1"/>
</dbReference>
<dbReference type="PANTHER" id="PTHR13349">
    <property type="entry name" value="TRANSLATION MACHINERY-ASSOCIATED PROTEIN 16"/>
    <property type="match status" value="1"/>
</dbReference>
<proteinExistence type="inferred from homology"/>
<organism evidence="3 4">
    <name type="scientific">Serendipita indica (strain DSM 11827)</name>
    <name type="common">Root endophyte fungus</name>
    <name type="synonym">Piriformospora indica</name>
    <dbReference type="NCBI Taxonomy" id="1109443"/>
    <lineage>
        <taxon>Eukaryota</taxon>
        <taxon>Fungi</taxon>
        <taxon>Dikarya</taxon>
        <taxon>Basidiomycota</taxon>
        <taxon>Agaricomycotina</taxon>
        <taxon>Agaricomycetes</taxon>
        <taxon>Sebacinales</taxon>
        <taxon>Serendipitaceae</taxon>
        <taxon>Serendipita</taxon>
    </lineage>
</organism>
<dbReference type="STRING" id="1109443.G4TUQ2"/>
<dbReference type="AlphaFoldDB" id="G4TUQ2"/>
<dbReference type="PANTHER" id="PTHR13349:SF2">
    <property type="entry name" value="TRANSLATION MACHINERY-ASSOCIATED PROTEIN 16"/>
    <property type="match status" value="1"/>
</dbReference>
<evidence type="ECO:0000313" key="4">
    <source>
        <dbReference type="Proteomes" id="UP000007148"/>
    </source>
</evidence>
<sequence length="213" mass="24292">MPRVKPQQKTAERIFHPLSRKAGQLERETLRKAKLAAQVAKRGKKKTIQADRYAFFLHALPPDIESLSLADLHELIREVWLTRHDLALEEEQASRRRGRPKSTKEDKLEEAKRRDAEEYATGLELPDLTDARTVRLFRQWDGSDVNYLSILRLIRVSGTHPDVIHVARVGRDKPAGTSDRQPSGDGEMEVDKEEALRVSRPGSTMLSMDEIPV</sequence>
<feature type="region of interest" description="Disordered" evidence="2">
    <location>
        <begin position="170"/>
        <end position="213"/>
    </location>
</feature>
<evidence type="ECO:0000313" key="3">
    <source>
        <dbReference type="EMBL" id="CCA75045.1"/>
    </source>
</evidence>
<dbReference type="GO" id="GO:0005634">
    <property type="term" value="C:nucleus"/>
    <property type="evidence" value="ECO:0007669"/>
    <property type="project" value="TreeGrafter"/>
</dbReference>
<comment type="caution">
    <text evidence="3">The sequence shown here is derived from an EMBL/GenBank/DDBJ whole genome shotgun (WGS) entry which is preliminary data.</text>
</comment>
<dbReference type="OrthoDB" id="270284at2759"/>
<dbReference type="OMA" id="FWMPDLS"/>
<dbReference type="Proteomes" id="UP000007148">
    <property type="component" value="Unassembled WGS sequence"/>
</dbReference>
<gene>
    <name evidence="3" type="ORF">PIIN_09030</name>
</gene>